<dbReference type="STRING" id="926567.TheveDRAFT_0779"/>
<evidence type="ECO:0000256" key="1">
    <source>
        <dbReference type="ARBA" id="ARBA00009776"/>
    </source>
</evidence>
<evidence type="ECO:0000256" key="10">
    <source>
        <dbReference type="ARBA" id="ARBA00057735"/>
    </source>
</evidence>
<keyword evidence="6 11" id="KW-0547">Nucleotide-binding</keyword>
<keyword evidence="14" id="KW-1185">Reference proteome</keyword>
<gene>
    <name evidence="11" type="primary">tmk</name>
    <name evidence="13" type="ORF">TheveDRAFT_0779</name>
</gene>
<keyword evidence="5 11" id="KW-0545">Nucleotide biosynthesis</keyword>
<evidence type="ECO:0000256" key="2">
    <source>
        <dbReference type="ARBA" id="ARBA00012980"/>
    </source>
</evidence>
<evidence type="ECO:0000256" key="6">
    <source>
        <dbReference type="ARBA" id="ARBA00022741"/>
    </source>
</evidence>
<evidence type="ECO:0000256" key="11">
    <source>
        <dbReference type="HAMAP-Rule" id="MF_00165"/>
    </source>
</evidence>
<evidence type="ECO:0000256" key="4">
    <source>
        <dbReference type="ARBA" id="ARBA00022679"/>
    </source>
</evidence>
<dbReference type="GO" id="GO:0006235">
    <property type="term" value="P:dTTP biosynthetic process"/>
    <property type="evidence" value="ECO:0007669"/>
    <property type="project" value="UniProtKB-UniRule"/>
</dbReference>
<evidence type="ECO:0000313" key="14">
    <source>
        <dbReference type="Proteomes" id="UP000005730"/>
    </source>
</evidence>
<dbReference type="HOGENOM" id="CLU_3141729_0_0_0"/>
<dbReference type="NCBIfam" id="TIGR00041">
    <property type="entry name" value="DTMP_kinase"/>
    <property type="match status" value="1"/>
</dbReference>
<proteinExistence type="inferred from homology"/>
<dbReference type="Gene3D" id="3.40.50.300">
    <property type="entry name" value="P-loop containing nucleotide triphosphate hydrolases"/>
    <property type="match status" value="1"/>
</dbReference>
<evidence type="ECO:0000259" key="12">
    <source>
        <dbReference type="Pfam" id="PF02223"/>
    </source>
</evidence>
<dbReference type="InterPro" id="IPR039430">
    <property type="entry name" value="Thymidylate_kin-like_dom"/>
</dbReference>
<protein>
    <recommendedName>
        <fullName evidence="3 11">Thymidylate kinase</fullName>
        <ecNumber evidence="2 11">2.7.4.9</ecNumber>
    </recommendedName>
    <alternativeName>
        <fullName evidence="11">dTMP kinase</fullName>
    </alternativeName>
</protein>
<dbReference type="Proteomes" id="UP000005730">
    <property type="component" value="Chromosome"/>
</dbReference>
<evidence type="ECO:0000256" key="5">
    <source>
        <dbReference type="ARBA" id="ARBA00022727"/>
    </source>
</evidence>
<dbReference type="GO" id="GO:0004798">
    <property type="term" value="F:dTMP kinase activity"/>
    <property type="evidence" value="ECO:0007669"/>
    <property type="project" value="UniProtKB-UniRule"/>
</dbReference>
<dbReference type="EC" id="2.7.4.9" evidence="2 11"/>
<accession>H0URI9</accession>
<evidence type="ECO:0000256" key="7">
    <source>
        <dbReference type="ARBA" id="ARBA00022777"/>
    </source>
</evidence>
<name>H0URI9_9BACT</name>
<keyword evidence="4 11" id="KW-0808">Transferase</keyword>
<sequence>MSLGFFLTIEGIDGSGKSTQAGKVASWIQQELGRPVVWTREPGGWGDGEIRDMLIRGDWANSYTEMLLFFADRCEHCTRVITPALLDGSVVLCERYQDSTIAYQSFGMGLPEGLVAGVFSSLRLPVPDRTLWLDVSLEEAMARLSARGAGDRIEARGLDFFKRVREGYLSISVREPDRFIRVPASGDPEDVFQRLKEELVRMLCS</sequence>
<keyword evidence="8 11" id="KW-0067">ATP-binding</keyword>
<dbReference type="HAMAP" id="MF_00165">
    <property type="entry name" value="Thymidylate_kinase"/>
    <property type="match status" value="1"/>
</dbReference>
<dbReference type="GO" id="GO:0006227">
    <property type="term" value="P:dUDP biosynthetic process"/>
    <property type="evidence" value="ECO:0007669"/>
    <property type="project" value="TreeGrafter"/>
</dbReference>
<dbReference type="GO" id="GO:0006233">
    <property type="term" value="P:dTDP biosynthetic process"/>
    <property type="evidence" value="ECO:0007669"/>
    <property type="project" value="InterPro"/>
</dbReference>
<dbReference type="GO" id="GO:0005829">
    <property type="term" value="C:cytosol"/>
    <property type="evidence" value="ECO:0007669"/>
    <property type="project" value="TreeGrafter"/>
</dbReference>
<dbReference type="GO" id="GO:0005524">
    <property type="term" value="F:ATP binding"/>
    <property type="evidence" value="ECO:0007669"/>
    <property type="project" value="UniProtKB-UniRule"/>
</dbReference>
<evidence type="ECO:0000256" key="3">
    <source>
        <dbReference type="ARBA" id="ARBA00017144"/>
    </source>
</evidence>
<dbReference type="PROSITE" id="PS01331">
    <property type="entry name" value="THYMIDYLATE_KINASE"/>
    <property type="match status" value="1"/>
</dbReference>
<dbReference type="Pfam" id="PF02223">
    <property type="entry name" value="Thymidylate_kin"/>
    <property type="match status" value="1"/>
</dbReference>
<evidence type="ECO:0000256" key="8">
    <source>
        <dbReference type="ARBA" id="ARBA00022840"/>
    </source>
</evidence>
<dbReference type="eggNOG" id="COG0125">
    <property type="taxonomic scope" value="Bacteria"/>
</dbReference>
<reference evidence="13 14" key="1">
    <citation type="submission" date="2011-10" db="EMBL/GenBank/DDBJ databases">
        <title>The Noncontiguous Finished genome of Thermanaerovibrio velox DSM 12556.</title>
        <authorList>
            <consortium name="US DOE Joint Genome Institute (JGI-PGF)"/>
            <person name="Lucas S."/>
            <person name="Copeland A."/>
            <person name="Lapidus A."/>
            <person name="Glavina del Rio T."/>
            <person name="Dalin E."/>
            <person name="Tice H."/>
            <person name="Bruce D."/>
            <person name="Goodwin L."/>
            <person name="Pitluck S."/>
            <person name="Peters L."/>
            <person name="Mikhailova N."/>
            <person name="Teshima H."/>
            <person name="Kyrpides N."/>
            <person name="Mavromatis K."/>
            <person name="Ivanova N."/>
            <person name="Markowitz V."/>
            <person name="Cheng J.-F."/>
            <person name="Hugenholtz P."/>
            <person name="Woyke T."/>
            <person name="Wu D."/>
            <person name="Spring S."/>
            <person name="Brambilla E.-M."/>
            <person name="Klenk H.-P."/>
            <person name="Eisen J.A."/>
        </authorList>
    </citation>
    <scope>NUCLEOTIDE SEQUENCE [LARGE SCALE GENOMIC DNA]</scope>
    <source>
        <strain evidence="13 14">DSM 12556</strain>
    </source>
</reference>
<comment type="function">
    <text evidence="10 11">Phosphorylation of dTMP to form dTDP in both de novo and salvage pathways of dTTP synthesis.</text>
</comment>
<dbReference type="InterPro" id="IPR018095">
    <property type="entry name" value="Thymidylate_kin_CS"/>
</dbReference>
<dbReference type="PANTHER" id="PTHR10344:SF4">
    <property type="entry name" value="UMP-CMP KINASE 2, MITOCHONDRIAL"/>
    <property type="match status" value="1"/>
</dbReference>
<comment type="catalytic activity">
    <reaction evidence="9 11">
        <text>dTMP + ATP = dTDP + ADP</text>
        <dbReference type="Rhea" id="RHEA:13517"/>
        <dbReference type="ChEBI" id="CHEBI:30616"/>
        <dbReference type="ChEBI" id="CHEBI:58369"/>
        <dbReference type="ChEBI" id="CHEBI:63528"/>
        <dbReference type="ChEBI" id="CHEBI:456216"/>
        <dbReference type="EC" id="2.7.4.9"/>
    </reaction>
</comment>
<feature type="binding site" evidence="11">
    <location>
        <begin position="11"/>
        <end position="18"/>
    </location>
    <ligand>
        <name>ATP</name>
        <dbReference type="ChEBI" id="CHEBI:30616"/>
    </ligand>
</feature>
<evidence type="ECO:0000313" key="13">
    <source>
        <dbReference type="EMBL" id="EHM09928.1"/>
    </source>
</evidence>
<dbReference type="InterPro" id="IPR027417">
    <property type="entry name" value="P-loop_NTPase"/>
</dbReference>
<dbReference type="SUPFAM" id="SSF52540">
    <property type="entry name" value="P-loop containing nucleoside triphosphate hydrolases"/>
    <property type="match status" value="1"/>
</dbReference>
<comment type="similarity">
    <text evidence="1 11">Belongs to the thymidylate kinase family.</text>
</comment>
<evidence type="ECO:0000256" key="9">
    <source>
        <dbReference type="ARBA" id="ARBA00048743"/>
    </source>
</evidence>
<dbReference type="CDD" id="cd01672">
    <property type="entry name" value="TMPK"/>
    <property type="match status" value="1"/>
</dbReference>
<organism evidence="13 14">
    <name type="scientific">Thermanaerovibrio velox DSM 12556</name>
    <dbReference type="NCBI Taxonomy" id="926567"/>
    <lineage>
        <taxon>Bacteria</taxon>
        <taxon>Thermotogati</taxon>
        <taxon>Synergistota</taxon>
        <taxon>Synergistia</taxon>
        <taxon>Synergistales</taxon>
        <taxon>Synergistaceae</taxon>
        <taxon>Thermanaerovibrio</taxon>
    </lineage>
</organism>
<keyword evidence="7 11" id="KW-0418">Kinase</keyword>
<dbReference type="EMBL" id="CM001377">
    <property type="protein sequence ID" value="EHM09928.1"/>
    <property type="molecule type" value="Genomic_DNA"/>
</dbReference>
<dbReference type="FunFam" id="3.40.50.300:FF:000225">
    <property type="entry name" value="Thymidylate kinase"/>
    <property type="match status" value="1"/>
</dbReference>
<dbReference type="PANTHER" id="PTHR10344">
    <property type="entry name" value="THYMIDYLATE KINASE"/>
    <property type="match status" value="1"/>
</dbReference>
<feature type="domain" description="Thymidylate kinase-like" evidence="12">
    <location>
        <begin position="9"/>
        <end position="193"/>
    </location>
</feature>
<dbReference type="AlphaFoldDB" id="H0URI9"/>
<dbReference type="InterPro" id="IPR018094">
    <property type="entry name" value="Thymidylate_kinase"/>
</dbReference>